<keyword evidence="13" id="KW-1185">Reference proteome</keyword>
<dbReference type="InterPro" id="IPR043502">
    <property type="entry name" value="DNA/RNA_pol_sf"/>
</dbReference>
<keyword evidence="6 12" id="KW-0695">RNA-directed DNA polymerase</keyword>
<dbReference type="GO" id="GO:0003964">
    <property type="term" value="F:RNA-directed DNA polymerase activity"/>
    <property type="evidence" value="ECO:0007669"/>
    <property type="project" value="UniProtKB-KW"/>
</dbReference>
<reference evidence="13" key="1">
    <citation type="journal article" date="2019" name="Int. J. Syst. Evol. Microbiol.">
        <title>The Global Catalogue of Microorganisms (GCM) 10K type strain sequencing project: providing services to taxonomists for standard genome sequencing and annotation.</title>
        <authorList>
            <consortium name="The Broad Institute Genomics Platform"/>
            <consortium name="The Broad Institute Genome Sequencing Center for Infectious Disease"/>
            <person name="Wu L."/>
            <person name="Ma J."/>
        </authorList>
    </citation>
    <scope>NUCLEOTIDE SEQUENCE [LARGE SCALE GENOMIC DNA]</scope>
    <source>
        <strain evidence="13">CGMCC 1.3240</strain>
    </source>
</reference>
<sequence>MRSYEEQRQQKISQESSRQREAVKPSGYAGAPSSSSAQIVPSSRKDQNDLLERMLEGENLRLAYKRVVQNGGAPGVDRVTVAELQAYLKTHWDAVKAELLTGTYRPLPVKRVEIPKPGGGVRLLGIPTVMDRFLQQALLQVMNPIFDAHFSWYSYGFRQGKRAHDAVKQAQTYMQGGLRWVVDMDLAKFFDRVNHDMLMARVARKVTDKRVLRLIRAYLNAGIMADGALEKTVEGTPQGGPLSPLLANILLDDLDKELTKRGLLFVRYADDCNIFVASKRAGHRVMESVTRFVEGKLKLNVNREKSSVDRPWNRKFLGFSYLRDKKATIRLAPQTLSRFKEKVRELTNRTRSMPMESRIIQLNRYLIGWIGYFRLAAAKNHCEKFDKWIRRRLRMCQWKQWKRVRTRIRELRALGVTEWACFVMANSRRGAWEMSRNTNNALPTSYWEAKGLKSMLSRYLELC</sequence>
<organism evidence="12 13">
    <name type="scientific">Paenibacillus solisilvae</name>
    <dbReference type="NCBI Taxonomy" id="2486751"/>
    <lineage>
        <taxon>Bacteria</taxon>
        <taxon>Bacillati</taxon>
        <taxon>Bacillota</taxon>
        <taxon>Bacilli</taxon>
        <taxon>Bacillales</taxon>
        <taxon>Paenibacillaceae</taxon>
        <taxon>Paenibacillus</taxon>
    </lineage>
</organism>
<feature type="domain" description="Reverse transcriptase" evidence="11">
    <location>
        <begin position="95"/>
        <end position="321"/>
    </location>
</feature>
<evidence type="ECO:0000256" key="10">
    <source>
        <dbReference type="SAM" id="MobiDB-lite"/>
    </source>
</evidence>
<evidence type="ECO:0000256" key="1">
    <source>
        <dbReference type="ARBA" id="ARBA00012493"/>
    </source>
</evidence>
<evidence type="ECO:0000256" key="2">
    <source>
        <dbReference type="ARBA" id="ARBA00022679"/>
    </source>
</evidence>
<dbReference type="PANTHER" id="PTHR34047">
    <property type="entry name" value="NUCLEAR INTRON MATURASE 1, MITOCHONDRIAL-RELATED"/>
    <property type="match status" value="1"/>
</dbReference>
<evidence type="ECO:0000259" key="11">
    <source>
        <dbReference type="PROSITE" id="PS50878"/>
    </source>
</evidence>
<comment type="caution">
    <text evidence="12">The sequence shown here is derived from an EMBL/GenBank/DDBJ whole genome shotgun (WGS) entry which is preliminary data.</text>
</comment>
<evidence type="ECO:0000256" key="5">
    <source>
        <dbReference type="ARBA" id="ARBA00022842"/>
    </source>
</evidence>
<feature type="compositionally biased region" description="Low complexity" evidence="10">
    <location>
        <begin position="25"/>
        <end position="42"/>
    </location>
</feature>
<comment type="similarity">
    <text evidence="8">Belongs to the bacterial reverse transcriptase family.</text>
</comment>
<protein>
    <recommendedName>
        <fullName evidence="1">RNA-directed DNA polymerase</fullName>
        <ecNumber evidence="1">2.7.7.49</ecNumber>
    </recommendedName>
</protein>
<dbReference type="Proteomes" id="UP001596047">
    <property type="component" value="Unassembled WGS sequence"/>
</dbReference>
<evidence type="ECO:0000256" key="4">
    <source>
        <dbReference type="ARBA" id="ARBA00022723"/>
    </source>
</evidence>
<dbReference type="PROSITE" id="PS50878">
    <property type="entry name" value="RT_POL"/>
    <property type="match status" value="1"/>
</dbReference>
<evidence type="ECO:0000256" key="9">
    <source>
        <dbReference type="ARBA" id="ARBA00048173"/>
    </source>
</evidence>
<evidence type="ECO:0000256" key="3">
    <source>
        <dbReference type="ARBA" id="ARBA00022695"/>
    </source>
</evidence>
<evidence type="ECO:0000256" key="8">
    <source>
        <dbReference type="ARBA" id="ARBA00034120"/>
    </source>
</evidence>
<name>A0ABW0W5E3_9BACL</name>
<evidence type="ECO:0000256" key="7">
    <source>
        <dbReference type="ARBA" id="ARBA00023118"/>
    </source>
</evidence>
<keyword evidence="2 12" id="KW-0808">Transferase</keyword>
<accession>A0ABW0W5E3</accession>
<keyword evidence="4" id="KW-0479">Metal-binding</keyword>
<dbReference type="PANTHER" id="PTHR34047:SF8">
    <property type="entry name" value="PROTEIN YKFC"/>
    <property type="match status" value="1"/>
</dbReference>
<feature type="region of interest" description="Disordered" evidence="10">
    <location>
        <begin position="1"/>
        <end position="45"/>
    </location>
</feature>
<evidence type="ECO:0000313" key="12">
    <source>
        <dbReference type="EMBL" id="MFC5652472.1"/>
    </source>
</evidence>
<gene>
    <name evidence="12" type="primary">ltrA</name>
    <name evidence="12" type="ORF">ACFPYJ_25815</name>
</gene>
<keyword evidence="3 12" id="KW-0548">Nucleotidyltransferase</keyword>
<proteinExistence type="inferred from homology"/>
<dbReference type="InterPro" id="IPR000477">
    <property type="entry name" value="RT_dom"/>
</dbReference>
<dbReference type="NCBIfam" id="TIGR04416">
    <property type="entry name" value="group_II_RT_mat"/>
    <property type="match status" value="1"/>
</dbReference>
<comment type="catalytic activity">
    <reaction evidence="9">
        <text>DNA(n) + a 2'-deoxyribonucleoside 5'-triphosphate = DNA(n+1) + diphosphate</text>
        <dbReference type="Rhea" id="RHEA:22508"/>
        <dbReference type="Rhea" id="RHEA-COMP:17339"/>
        <dbReference type="Rhea" id="RHEA-COMP:17340"/>
        <dbReference type="ChEBI" id="CHEBI:33019"/>
        <dbReference type="ChEBI" id="CHEBI:61560"/>
        <dbReference type="ChEBI" id="CHEBI:173112"/>
        <dbReference type="EC" id="2.7.7.49"/>
    </reaction>
</comment>
<dbReference type="Pfam" id="PF08388">
    <property type="entry name" value="GIIM"/>
    <property type="match status" value="1"/>
</dbReference>
<dbReference type="InterPro" id="IPR013597">
    <property type="entry name" value="Mat_intron_G2"/>
</dbReference>
<dbReference type="RefSeq" id="WP_379191114.1">
    <property type="nucleotide sequence ID" value="NZ_JBHSOW010000097.1"/>
</dbReference>
<evidence type="ECO:0000313" key="13">
    <source>
        <dbReference type="Proteomes" id="UP001596047"/>
    </source>
</evidence>
<dbReference type="EC" id="2.7.7.49" evidence="1"/>
<evidence type="ECO:0000256" key="6">
    <source>
        <dbReference type="ARBA" id="ARBA00022918"/>
    </source>
</evidence>
<keyword evidence="7" id="KW-0051">Antiviral defense</keyword>
<dbReference type="Pfam" id="PF00078">
    <property type="entry name" value="RVT_1"/>
    <property type="match status" value="1"/>
</dbReference>
<dbReference type="PRINTS" id="PR00866">
    <property type="entry name" value="RNADNAPOLMS"/>
</dbReference>
<dbReference type="CDD" id="cd01651">
    <property type="entry name" value="RT_G2_intron"/>
    <property type="match status" value="1"/>
</dbReference>
<dbReference type="EMBL" id="JBHSOW010000097">
    <property type="protein sequence ID" value="MFC5652472.1"/>
    <property type="molecule type" value="Genomic_DNA"/>
</dbReference>
<dbReference type="InterPro" id="IPR000123">
    <property type="entry name" value="Reverse_transcriptase_msDNA"/>
</dbReference>
<dbReference type="InterPro" id="IPR051083">
    <property type="entry name" value="GrpII_Intron_Splice-Mob/Def"/>
</dbReference>
<dbReference type="SUPFAM" id="SSF56672">
    <property type="entry name" value="DNA/RNA polymerases"/>
    <property type="match status" value="1"/>
</dbReference>
<dbReference type="InterPro" id="IPR030931">
    <property type="entry name" value="Group_II_RT_mat"/>
</dbReference>
<keyword evidence="5" id="KW-0460">Magnesium</keyword>